<dbReference type="EMBL" id="MHHY01000001">
    <property type="protein sequence ID" value="OGY41020.1"/>
    <property type="molecule type" value="Genomic_DNA"/>
</dbReference>
<evidence type="ECO:0000256" key="2">
    <source>
        <dbReference type="ARBA" id="ARBA00022917"/>
    </source>
</evidence>
<sequence length="184" mass="21080">MEQLVDGFKKSWRLIIDSYKNDIFGLRSGRVNSGLVEDILAESYGSKMPLKQLATITSDSAHSLVIQPWDKSSIPAIEKAVQDAQLGVNPSNDGNIIRLNFPPLTEEKRQVMIKLLGQKTEEHKIRFRQSRDDVKKKFQQDFLSKDSDEDLKFKFQDLLQKEVDAFNAEVDGLKEKKEKEILNV</sequence>
<dbReference type="GO" id="GO:0005737">
    <property type="term" value="C:cytoplasm"/>
    <property type="evidence" value="ECO:0007669"/>
    <property type="project" value="UniProtKB-SubCell"/>
</dbReference>
<dbReference type="Proteomes" id="UP000178570">
    <property type="component" value="Unassembled WGS sequence"/>
</dbReference>
<protein>
    <recommendedName>
        <fullName evidence="3">Ribosome-recycling factor</fullName>
        <shortName evidence="3">RRF</shortName>
    </recommendedName>
    <alternativeName>
        <fullName evidence="3">Ribosome-releasing factor</fullName>
    </alternativeName>
</protein>
<dbReference type="Gene3D" id="1.10.132.20">
    <property type="entry name" value="Ribosome-recycling factor"/>
    <property type="match status" value="1"/>
</dbReference>
<dbReference type="FunFam" id="3.30.1360.40:FF:000001">
    <property type="entry name" value="Ribosome-recycling factor"/>
    <property type="match status" value="1"/>
</dbReference>
<evidence type="ECO:0000259" key="4">
    <source>
        <dbReference type="Pfam" id="PF01765"/>
    </source>
</evidence>
<name>A0A1G1XN67_9BACT</name>
<evidence type="ECO:0000313" key="6">
    <source>
        <dbReference type="Proteomes" id="UP000178570"/>
    </source>
</evidence>
<organism evidence="5 6">
    <name type="scientific">Candidatus Brennerbacteria bacterium RIFOXYD1_FULL_41_16</name>
    <dbReference type="NCBI Taxonomy" id="1797529"/>
    <lineage>
        <taxon>Bacteria</taxon>
        <taxon>Candidatus Brenneribacteriota</taxon>
    </lineage>
</organism>
<evidence type="ECO:0000256" key="3">
    <source>
        <dbReference type="HAMAP-Rule" id="MF_00040"/>
    </source>
</evidence>
<dbReference type="NCBIfam" id="TIGR00496">
    <property type="entry name" value="frr"/>
    <property type="match status" value="1"/>
</dbReference>
<comment type="caution">
    <text evidence="5">The sequence shown here is derived from an EMBL/GenBank/DDBJ whole genome shotgun (WGS) entry which is preliminary data.</text>
</comment>
<keyword evidence="2 3" id="KW-0648">Protein biosynthesis</keyword>
<dbReference type="PANTHER" id="PTHR20982">
    <property type="entry name" value="RIBOSOME RECYCLING FACTOR"/>
    <property type="match status" value="1"/>
</dbReference>
<feature type="domain" description="Ribosome recycling factor" evidence="4">
    <location>
        <begin position="20"/>
        <end position="182"/>
    </location>
</feature>
<comment type="similarity">
    <text evidence="1 3">Belongs to the RRF family.</text>
</comment>
<dbReference type="PANTHER" id="PTHR20982:SF3">
    <property type="entry name" value="MITOCHONDRIAL RIBOSOME RECYCLING FACTOR PSEUDO 1"/>
    <property type="match status" value="1"/>
</dbReference>
<dbReference type="InterPro" id="IPR002661">
    <property type="entry name" value="Ribosome_recyc_fac"/>
</dbReference>
<dbReference type="GO" id="GO:0006415">
    <property type="term" value="P:translational termination"/>
    <property type="evidence" value="ECO:0007669"/>
    <property type="project" value="UniProtKB-UniRule"/>
</dbReference>
<evidence type="ECO:0000256" key="1">
    <source>
        <dbReference type="ARBA" id="ARBA00005912"/>
    </source>
</evidence>
<keyword evidence="3" id="KW-0963">Cytoplasm</keyword>
<accession>A0A1G1XN67</accession>
<evidence type="ECO:0000313" key="5">
    <source>
        <dbReference type="EMBL" id="OGY41020.1"/>
    </source>
</evidence>
<dbReference type="SUPFAM" id="SSF55194">
    <property type="entry name" value="Ribosome recycling factor, RRF"/>
    <property type="match status" value="1"/>
</dbReference>
<comment type="function">
    <text evidence="3">Responsible for the release of ribosomes from messenger RNA at the termination of protein biosynthesis. May increase the efficiency of translation by recycling ribosomes from one round of translation to another.</text>
</comment>
<dbReference type="STRING" id="1797529.A2570_00040"/>
<dbReference type="InterPro" id="IPR023584">
    <property type="entry name" value="Ribosome_recyc_fac_dom"/>
</dbReference>
<dbReference type="InterPro" id="IPR036191">
    <property type="entry name" value="RRF_sf"/>
</dbReference>
<dbReference type="HAMAP" id="MF_00040">
    <property type="entry name" value="RRF"/>
    <property type="match status" value="1"/>
</dbReference>
<reference evidence="5 6" key="1">
    <citation type="journal article" date="2016" name="Nat. Commun.">
        <title>Thousands of microbial genomes shed light on interconnected biogeochemical processes in an aquifer system.</title>
        <authorList>
            <person name="Anantharaman K."/>
            <person name="Brown C.T."/>
            <person name="Hug L.A."/>
            <person name="Sharon I."/>
            <person name="Castelle C.J."/>
            <person name="Probst A.J."/>
            <person name="Thomas B.C."/>
            <person name="Singh A."/>
            <person name="Wilkins M.J."/>
            <person name="Karaoz U."/>
            <person name="Brodie E.L."/>
            <person name="Williams K.H."/>
            <person name="Hubbard S.S."/>
            <person name="Banfield J.F."/>
        </authorList>
    </citation>
    <scope>NUCLEOTIDE SEQUENCE [LARGE SCALE GENOMIC DNA]</scope>
</reference>
<dbReference type="GO" id="GO:0043023">
    <property type="term" value="F:ribosomal large subunit binding"/>
    <property type="evidence" value="ECO:0007669"/>
    <property type="project" value="TreeGrafter"/>
</dbReference>
<comment type="subcellular location">
    <subcellularLocation>
        <location evidence="3">Cytoplasm</location>
    </subcellularLocation>
</comment>
<proteinExistence type="inferred from homology"/>
<dbReference type="Gene3D" id="3.30.1360.40">
    <property type="match status" value="1"/>
</dbReference>
<dbReference type="Pfam" id="PF01765">
    <property type="entry name" value="RRF"/>
    <property type="match status" value="1"/>
</dbReference>
<gene>
    <name evidence="3" type="primary">frr</name>
    <name evidence="5" type="ORF">A2570_00040</name>
</gene>
<dbReference type="AlphaFoldDB" id="A0A1G1XN67"/>